<accession>A0A1F4VCH0</accession>
<feature type="transmembrane region" description="Helical" evidence="1">
    <location>
        <begin position="281"/>
        <end position="314"/>
    </location>
</feature>
<feature type="transmembrane region" description="Helical" evidence="1">
    <location>
        <begin position="195"/>
        <end position="211"/>
    </location>
</feature>
<feature type="transmembrane region" description="Helical" evidence="1">
    <location>
        <begin position="249"/>
        <end position="266"/>
    </location>
</feature>
<gene>
    <name evidence="2" type="ORF">A3A78_05070</name>
</gene>
<proteinExistence type="predicted"/>
<evidence type="ECO:0008006" key="4">
    <source>
        <dbReference type="Google" id="ProtNLM"/>
    </source>
</evidence>
<keyword evidence="1" id="KW-1133">Transmembrane helix</keyword>
<feature type="transmembrane region" description="Helical" evidence="1">
    <location>
        <begin position="67"/>
        <end position="96"/>
    </location>
</feature>
<dbReference type="EMBL" id="MEVI01000004">
    <property type="protein sequence ID" value="OGC54817.1"/>
    <property type="molecule type" value="Genomic_DNA"/>
</dbReference>
<sequence>MQFTKKEVILLLTLFLIIFAPATDPDFFWHLKYGEGILSSRVVPSTDTYSYTMAGYKWADSYWMPQVIFALLVNNIGYFSVPLLFSLLISTFFIFLTKDWGSYYTKFITLLFLFLVLSLFATSVRPLMFSTVLMFALVGILSSNRLQKYIFFAPLLFLFWVNSHADFMLGLFVFGVYVFVLFVEVLNARSTLKDFYRYTSIFIASAAMTLVQPSGTSLHKTLLKELESSSLHRASISEFTTVSFTGAKTHYITTVFFIAVLVFYMLNEKELLLESREKKFLTLIIISFILLSIRSTYFLRVLSVVSAPFLYAFFKKGESFYLRIGIIMKSSRYLSLYSRITFSMLLFSIFIKNFEGSINLISISDRGKYPYDAVNFIKENRLPGNMFNSYGWGGYLIFTLPEHKTFIDGRMASWKIGDFSILREYLEIEMADEGEFNAYSEKYDFSFVLFPKQSRFIKKLKENPLWETLYEDDIAVVAKKRDNSLVYVYN</sequence>
<organism evidence="2 3">
    <name type="scientific">candidate division WWE3 bacterium RIFCSPLOWO2_01_FULL_41_18</name>
    <dbReference type="NCBI Taxonomy" id="1802625"/>
    <lineage>
        <taxon>Bacteria</taxon>
        <taxon>Katanobacteria</taxon>
    </lineage>
</organism>
<comment type="caution">
    <text evidence="2">The sequence shown here is derived from an EMBL/GenBank/DDBJ whole genome shotgun (WGS) entry which is preliminary data.</text>
</comment>
<dbReference type="Proteomes" id="UP000176504">
    <property type="component" value="Unassembled WGS sequence"/>
</dbReference>
<evidence type="ECO:0000313" key="2">
    <source>
        <dbReference type="EMBL" id="OGC54817.1"/>
    </source>
</evidence>
<feature type="transmembrane region" description="Helical" evidence="1">
    <location>
        <begin position="103"/>
        <end position="121"/>
    </location>
</feature>
<keyword evidence="1" id="KW-0812">Transmembrane</keyword>
<name>A0A1F4VCH0_UNCKA</name>
<dbReference type="AlphaFoldDB" id="A0A1F4VCH0"/>
<evidence type="ECO:0000256" key="1">
    <source>
        <dbReference type="SAM" id="Phobius"/>
    </source>
</evidence>
<evidence type="ECO:0000313" key="3">
    <source>
        <dbReference type="Proteomes" id="UP000176504"/>
    </source>
</evidence>
<keyword evidence="1" id="KW-0472">Membrane</keyword>
<reference evidence="2 3" key="1">
    <citation type="journal article" date="2016" name="Nat. Commun.">
        <title>Thousands of microbial genomes shed light on interconnected biogeochemical processes in an aquifer system.</title>
        <authorList>
            <person name="Anantharaman K."/>
            <person name="Brown C.T."/>
            <person name="Hug L.A."/>
            <person name="Sharon I."/>
            <person name="Castelle C.J."/>
            <person name="Probst A.J."/>
            <person name="Thomas B.C."/>
            <person name="Singh A."/>
            <person name="Wilkins M.J."/>
            <person name="Karaoz U."/>
            <person name="Brodie E.L."/>
            <person name="Williams K.H."/>
            <person name="Hubbard S.S."/>
            <person name="Banfield J.F."/>
        </authorList>
    </citation>
    <scope>NUCLEOTIDE SEQUENCE [LARGE SCALE GENOMIC DNA]</scope>
</reference>
<protein>
    <recommendedName>
        <fullName evidence="4">Glycosyltransferase RgtA/B/C/D-like domain-containing protein</fullName>
    </recommendedName>
</protein>
<feature type="transmembrane region" description="Helical" evidence="1">
    <location>
        <begin position="155"/>
        <end position="183"/>
    </location>
</feature>